<dbReference type="EMBL" id="UINC01045889">
    <property type="protein sequence ID" value="SVB53189.1"/>
    <property type="molecule type" value="Genomic_DNA"/>
</dbReference>
<proteinExistence type="predicted"/>
<gene>
    <name evidence="1" type="ORF">METZ01_LOCUS206043</name>
</gene>
<accession>A0A382ES49</accession>
<dbReference type="AlphaFoldDB" id="A0A382ES49"/>
<evidence type="ECO:0000313" key="1">
    <source>
        <dbReference type="EMBL" id="SVB53189.1"/>
    </source>
</evidence>
<protein>
    <submittedName>
        <fullName evidence="1">Uncharacterized protein</fullName>
    </submittedName>
</protein>
<name>A0A382ES49_9ZZZZ</name>
<feature type="non-terminal residue" evidence="1">
    <location>
        <position position="29"/>
    </location>
</feature>
<organism evidence="1">
    <name type="scientific">marine metagenome</name>
    <dbReference type="NCBI Taxonomy" id="408172"/>
    <lineage>
        <taxon>unclassified sequences</taxon>
        <taxon>metagenomes</taxon>
        <taxon>ecological metagenomes</taxon>
    </lineage>
</organism>
<sequence length="29" mass="3381">MTRTTDPVALNDWLVIGRVDDILYGHPRR</sequence>
<reference evidence="1" key="1">
    <citation type="submission" date="2018-05" db="EMBL/GenBank/DDBJ databases">
        <authorList>
            <person name="Lanie J.A."/>
            <person name="Ng W.-L."/>
            <person name="Kazmierczak K.M."/>
            <person name="Andrzejewski T.M."/>
            <person name="Davidsen T.M."/>
            <person name="Wayne K.J."/>
            <person name="Tettelin H."/>
            <person name="Glass J.I."/>
            <person name="Rusch D."/>
            <person name="Podicherti R."/>
            <person name="Tsui H.-C.T."/>
            <person name="Winkler M.E."/>
        </authorList>
    </citation>
    <scope>NUCLEOTIDE SEQUENCE</scope>
</reference>